<dbReference type="Proteomes" id="UP000277580">
    <property type="component" value="Unassembled WGS sequence"/>
</dbReference>
<dbReference type="InterPro" id="IPR036322">
    <property type="entry name" value="WD40_repeat_dom_sf"/>
</dbReference>
<feature type="compositionally biased region" description="Low complexity" evidence="2">
    <location>
        <begin position="184"/>
        <end position="208"/>
    </location>
</feature>
<accession>A0A3N4L8U6</accession>
<protein>
    <submittedName>
        <fullName evidence="5">Uncharacterized protein</fullName>
    </submittedName>
</protein>
<dbReference type="PANTHER" id="PTHR12616:SF8">
    <property type="entry name" value="VACUOLAR PROTEIN SORTING-ASSOCIATED PROTEIN 8 HOMOLOG"/>
    <property type="match status" value="1"/>
</dbReference>
<dbReference type="InterPro" id="IPR025941">
    <property type="entry name" value="Vps8_central_dom"/>
</dbReference>
<dbReference type="GO" id="GO:0006623">
    <property type="term" value="P:protein targeting to vacuole"/>
    <property type="evidence" value="ECO:0007669"/>
    <property type="project" value="InterPro"/>
</dbReference>
<organism evidence="5 6">
    <name type="scientific">Morchella conica CCBAS932</name>
    <dbReference type="NCBI Taxonomy" id="1392247"/>
    <lineage>
        <taxon>Eukaryota</taxon>
        <taxon>Fungi</taxon>
        <taxon>Dikarya</taxon>
        <taxon>Ascomycota</taxon>
        <taxon>Pezizomycotina</taxon>
        <taxon>Pezizomycetes</taxon>
        <taxon>Pezizales</taxon>
        <taxon>Morchellaceae</taxon>
        <taxon>Morchella</taxon>
    </lineage>
</organism>
<keyword evidence="6" id="KW-1185">Reference proteome</keyword>
<dbReference type="SUPFAM" id="SSF57850">
    <property type="entry name" value="RING/U-box"/>
    <property type="match status" value="1"/>
</dbReference>
<reference evidence="5 6" key="1">
    <citation type="journal article" date="2018" name="Nat. Ecol. Evol.">
        <title>Pezizomycetes genomes reveal the molecular basis of ectomycorrhizal truffle lifestyle.</title>
        <authorList>
            <person name="Murat C."/>
            <person name="Payen T."/>
            <person name="Noel B."/>
            <person name="Kuo A."/>
            <person name="Morin E."/>
            <person name="Chen J."/>
            <person name="Kohler A."/>
            <person name="Krizsan K."/>
            <person name="Balestrini R."/>
            <person name="Da Silva C."/>
            <person name="Montanini B."/>
            <person name="Hainaut M."/>
            <person name="Levati E."/>
            <person name="Barry K.W."/>
            <person name="Belfiori B."/>
            <person name="Cichocki N."/>
            <person name="Clum A."/>
            <person name="Dockter R.B."/>
            <person name="Fauchery L."/>
            <person name="Guy J."/>
            <person name="Iotti M."/>
            <person name="Le Tacon F."/>
            <person name="Lindquist E.A."/>
            <person name="Lipzen A."/>
            <person name="Malagnac F."/>
            <person name="Mello A."/>
            <person name="Molinier V."/>
            <person name="Miyauchi S."/>
            <person name="Poulain J."/>
            <person name="Riccioni C."/>
            <person name="Rubini A."/>
            <person name="Sitrit Y."/>
            <person name="Splivallo R."/>
            <person name="Traeger S."/>
            <person name="Wang M."/>
            <person name="Zifcakova L."/>
            <person name="Wipf D."/>
            <person name="Zambonelli A."/>
            <person name="Paolocci F."/>
            <person name="Nowrousian M."/>
            <person name="Ottonello S."/>
            <person name="Baldrian P."/>
            <person name="Spatafora J.W."/>
            <person name="Henrissat B."/>
            <person name="Nagy L.G."/>
            <person name="Aury J.M."/>
            <person name="Wincker P."/>
            <person name="Grigoriev I.V."/>
            <person name="Bonfante P."/>
            <person name="Martin F.M."/>
        </authorList>
    </citation>
    <scope>NUCLEOTIDE SEQUENCE [LARGE SCALE GENOMIC DNA]</scope>
    <source>
        <strain evidence="5 6">CCBAS932</strain>
    </source>
</reference>
<dbReference type="Pfam" id="PF25066">
    <property type="entry name" value="TPR_VPS8_2"/>
    <property type="match status" value="1"/>
</dbReference>
<name>A0A3N4L8U6_9PEZI</name>
<evidence type="ECO:0000313" key="6">
    <source>
        <dbReference type="Proteomes" id="UP000277580"/>
    </source>
</evidence>
<dbReference type="GO" id="GO:0005770">
    <property type="term" value="C:late endosome"/>
    <property type="evidence" value="ECO:0007669"/>
    <property type="project" value="TreeGrafter"/>
</dbReference>
<feature type="domain" description="VPS8-like TPR-like repeats" evidence="4">
    <location>
        <begin position="1304"/>
        <end position="1492"/>
    </location>
</feature>
<evidence type="ECO:0000259" key="4">
    <source>
        <dbReference type="Pfam" id="PF25066"/>
    </source>
</evidence>
<dbReference type="SUPFAM" id="SSF50978">
    <property type="entry name" value="WD40 repeat-like"/>
    <property type="match status" value="1"/>
</dbReference>
<feature type="region of interest" description="Disordered" evidence="2">
    <location>
        <begin position="101"/>
        <end position="208"/>
    </location>
</feature>
<evidence type="ECO:0000256" key="1">
    <source>
        <dbReference type="ARBA" id="ARBA00009422"/>
    </source>
</evidence>
<dbReference type="Gene3D" id="2.130.10.10">
    <property type="entry name" value="YVTN repeat-like/Quinoprotein amine dehydrogenase"/>
    <property type="match status" value="1"/>
</dbReference>
<dbReference type="FunCoup" id="A0A3N4L8U6">
    <property type="interactions" value="94"/>
</dbReference>
<evidence type="ECO:0000313" key="5">
    <source>
        <dbReference type="EMBL" id="RPB14415.1"/>
    </source>
</evidence>
<dbReference type="PANTHER" id="PTHR12616">
    <property type="entry name" value="VACUOLAR PROTEIN SORTING VPS41"/>
    <property type="match status" value="1"/>
</dbReference>
<feature type="compositionally biased region" description="Polar residues" evidence="2">
    <location>
        <begin position="125"/>
        <end position="139"/>
    </location>
</feature>
<dbReference type="InParanoid" id="A0A3N4L8U6"/>
<proteinExistence type="inferred from homology"/>
<dbReference type="STRING" id="1392247.A0A3N4L8U6"/>
<dbReference type="GO" id="GO:0034058">
    <property type="term" value="P:endosomal vesicle fusion"/>
    <property type="evidence" value="ECO:0007669"/>
    <property type="project" value="TreeGrafter"/>
</dbReference>
<evidence type="ECO:0000259" key="3">
    <source>
        <dbReference type="Pfam" id="PF12816"/>
    </source>
</evidence>
<gene>
    <name evidence="5" type="ORF">P167DRAFT_503759</name>
</gene>
<feature type="compositionally biased region" description="Basic and acidic residues" evidence="2">
    <location>
        <begin position="48"/>
        <end position="62"/>
    </location>
</feature>
<dbReference type="InterPro" id="IPR059070">
    <property type="entry name" value="TPR_VPS8_2"/>
</dbReference>
<dbReference type="GO" id="GO:0030897">
    <property type="term" value="C:HOPS complex"/>
    <property type="evidence" value="ECO:0007669"/>
    <property type="project" value="TreeGrafter"/>
</dbReference>
<evidence type="ECO:0000256" key="2">
    <source>
        <dbReference type="SAM" id="MobiDB-lite"/>
    </source>
</evidence>
<dbReference type="Pfam" id="PF23410">
    <property type="entry name" value="Beta-prop_VPS8"/>
    <property type="match status" value="1"/>
</dbReference>
<feature type="compositionally biased region" description="Low complexity" evidence="2">
    <location>
        <begin position="156"/>
        <end position="167"/>
    </location>
</feature>
<dbReference type="InterPro" id="IPR045111">
    <property type="entry name" value="Vps41/Vps8"/>
</dbReference>
<comment type="similarity">
    <text evidence="1">Belongs to the VPS8 family.</text>
</comment>
<dbReference type="InterPro" id="IPR015943">
    <property type="entry name" value="WD40/YVTN_repeat-like_dom_sf"/>
</dbReference>
<dbReference type="Pfam" id="PF12816">
    <property type="entry name" value="TPR_Vps8"/>
    <property type="match status" value="1"/>
</dbReference>
<sequence length="1635" mass="181572">MSLRPDESSELANDNHAGSNQNLQTETAETVQEHEDWHTMGMNGNKDTGGDVGERGEGKEEASIGTAATTSRVLEYLQEARKESGGLESANVSVFHSYKNSDGEEIEQEGSHTDSQDSHLPHATNGRNSPAPSFSNPDDTPSVHGSVASSRTSSAFGSRFSPSPSLRPFDRRFQSRLQPGTPTLSQSPRALSPALLSPHSRSSSSGSQAENITFGALDEGSAPWDVVRWTKLKKIKNQLFSEAGKRSFGTPTCITVSATIAVGTSKGSILIFDYNQTLQSIIGPGTQAVECGPITGMAISADHTTIAGGHSSGHIFTWELSKPSQPFLQIPPLPLSQLENRKADGHVEGVSVLHLGFLGTRHTALVSGDDRGMGFSHLATRGLGIVRRVVKTTRILGRYPLDIAPTGRPRKPSSVLGFSALPLGNSPQKTDTMGLVALLTPYLLVVVSTTPIAQTQHKAARPKEVAADSALSGCLAWYPFTKLKQAAIAPDATHPSSNARLVYSWSNVLTLLELSIVESEEKEDPNRPPVLEFRPKSRFRCDEAIVAVQWINRQIIAVLTVTQRLIILEDIALRVTETFDLMPKQILHLDAFSTQLGPLVDRMDDESSMHPHVADAFYNSFKTYKGRMFLLGQYDLFVGALSNWADRLLAMMEVGDFIGAIRLATTYYIGETTKLTIGLPEDSGLRHPIVRERLLEMMSASLRYAFGKNRKSSQTEPLGNDQLQDLATVCFDACLAMGATDFLFEEAFDHFEQGSVQGIFLETLEPHILEGRIRSVPPTVVKALIKHYTSLELDSRLEEIICHMDTRTLDIDQVTTLCKRHNLYDAMIYVWNRALGDYITPMIDLLSLLAPLLRNGVDENEDSIYAVNALKIFPYLSYTLTGRVYPTGEELTEPEASNAKAAIYHFLFLGKAIKWPKHMNKPFLTSHNSAIEPSYPYLRLILQFDASSFLSALNEAFEDPFLNDSPKSLSNSGITGLSEERIFCIHSVDRQSIVQILLEVMSPTDFPPQDTIYLDMFIGRNLPKYTQFILLSGSALRRVIVGLCNYPGEDIADDCQLSVEYLLTVYHPPDIDDLVELFINAKFYRVLKSIFRSEKRYARLIKAYFEDQESQETVFDCIGDYLRPHSGLNERQFKEVRVVIEQNARQLIDIDCIRTALVVNTYVPEIHGVLLDSIEDRTHDQFLYLRTILEPQDVNEDHGNKRPAAMSNLSFVEIYIRLMCEFDPDHLSDFVGGLQSGDLRLEKVLPALEDNGVMDAAVLLMAREGQIRNAMNRLIAHFDTLETALSGILSATVHVHGSQSGAGAATETLQSLQKYAQVGVWLCRGQMKTGKRMIKASRAKRRSDEEPLSAEEILWLDLVDVVVRIAKNCTSILNRPSADGMISLDIEVNGSADHRSTEIDKGKVIQSLRLFVQDTFSALLAATSSSQTVSFLHILRAFLSRASMASPSLSELRSVLGGIFEAYLYEEQILSLANRLLEKDLFVHVDEAATLRQKGWRPISQTCEACGKRVWGHGAAGGIYTAWEKQRVGNLKRVEKLREERRLMAEGPLSAVARGKSRAKISDIGEMRGESYNDTRGDGDEFRDRGEEEAGELVLFNCRHIFHRRCLDNLQEQHSLDNDWAFRCIICGHAGKSRQ</sequence>
<dbReference type="EMBL" id="ML119118">
    <property type="protein sequence ID" value="RPB14415.1"/>
    <property type="molecule type" value="Genomic_DNA"/>
</dbReference>
<dbReference type="OrthoDB" id="289913at2759"/>
<feature type="domain" description="Vacuolar protein sorting-associated protein 8 central" evidence="3">
    <location>
        <begin position="759"/>
        <end position="957"/>
    </location>
</feature>
<feature type="compositionally biased region" description="Basic and acidic residues" evidence="2">
    <location>
        <begin position="109"/>
        <end position="120"/>
    </location>
</feature>
<dbReference type="Pfam" id="PF23413">
    <property type="entry name" value="zf_RING_Vps8_fungal"/>
    <property type="match status" value="1"/>
</dbReference>
<feature type="region of interest" description="Disordered" evidence="2">
    <location>
        <begin position="1"/>
        <end position="71"/>
    </location>
</feature>
<feature type="compositionally biased region" description="Polar residues" evidence="2">
    <location>
        <begin position="10"/>
        <end position="30"/>
    </location>
</feature>